<feature type="transmembrane region" description="Helical" evidence="2">
    <location>
        <begin position="86"/>
        <end position="112"/>
    </location>
</feature>
<evidence type="ECO:0000313" key="4">
    <source>
        <dbReference type="EMBL" id="TNJ33037.1"/>
    </source>
</evidence>
<accession>A0A5C4RR65</accession>
<dbReference type="InterPro" id="IPR035445">
    <property type="entry name" value="GYF-like_dom_sf"/>
</dbReference>
<dbReference type="Proteomes" id="UP000305760">
    <property type="component" value="Unassembled WGS sequence"/>
</dbReference>
<comment type="caution">
    <text evidence="4">The sequence shown here is derived from an EMBL/GenBank/DDBJ whole genome shotgun (WGS) entry which is preliminary data.</text>
</comment>
<keyword evidence="2" id="KW-1133">Transmembrane helix</keyword>
<keyword evidence="2" id="KW-0472">Membrane</keyword>
<feature type="domain" description="GYF" evidence="3">
    <location>
        <begin position="4"/>
        <end position="51"/>
    </location>
</feature>
<dbReference type="OrthoDB" id="9793824at2"/>
<evidence type="ECO:0000256" key="2">
    <source>
        <dbReference type="SAM" id="Phobius"/>
    </source>
</evidence>
<dbReference type="InterPro" id="IPR025640">
    <property type="entry name" value="GYF_2"/>
</dbReference>
<dbReference type="Pfam" id="PF14237">
    <property type="entry name" value="GYF_2"/>
    <property type="match status" value="1"/>
</dbReference>
<name>A0A5C4RR65_9GAMM</name>
<dbReference type="InterPro" id="IPR045584">
    <property type="entry name" value="Pilin-like"/>
</dbReference>
<proteinExistence type="inferred from homology"/>
<dbReference type="InterPro" id="IPR001082">
    <property type="entry name" value="Pilin"/>
</dbReference>
<evidence type="ECO:0000256" key="1">
    <source>
        <dbReference type="ARBA" id="ARBA00005233"/>
    </source>
</evidence>
<dbReference type="Pfam" id="PF00114">
    <property type="entry name" value="Pilin"/>
    <property type="match status" value="1"/>
</dbReference>
<gene>
    <name evidence="4" type="ORF">E1B00_12040</name>
</gene>
<dbReference type="EMBL" id="SMDR01000003">
    <property type="protein sequence ID" value="TNJ33037.1"/>
    <property type="molecule type" value="Genomic_DNA"/>
</dbReference>
<dbReference type="AlphaFoldDB" id="A0A5C4RR65"/>
<keyword evidence="2" id="KW-0812">Transmembrane</keyword>
<evidence type="ECO:0000313" key="5">
    <source>
        <dbReference type="Proteomes" id="UP000305760"/>
    </source>
</evidence>
<dbReference type="SUPFAM" id="SSF54523">
    <property type="entry name" value="Pili subunits"/>
    <property type="match status" value="1"/>
</dbReference>
<dbReference type="RefSeq" id="WP_139449129.1">
    <property type="nucleotide sequence ID" value="NZ_SMDR01000003.1"/>
</dbReference>
<dbReference type="SUPFAM" id="SSF55277">
    <property type="entry name" value="GYF domain"/>
    <property type="match status" value="1"/>
</dbReference>
<comment type="similarity">
    <text evidence="1">Belongs to the N-Me-Phe pilin family.</text>
</comment>
<sequence length="222" mass="23446">MSTWYFVDHGHNRQGPVDAEALAEAHRQGRLDYNSLVWREGMAEWAPLGQFQSELGLKPPGLPAPGIPAPSVAPAPPAKNSGCGPIAIVAACVGVALIAVLAILAAIAIPAYNDYLVRAKVATILAEAQTAKVHVSEFVANTDRCPRDAAELQLGAPYSEGLAALDVVPLGDGVCVIELTLGPLPQAATLADSRIYLRREQDGSWSCTSDLVQQKYLPATCR</sequence>
<organism evidence="4 5">
    <name type="scientific">Arenimonas terrae</name>
    <dbReference type="NCBI Taxonomy" id="2546226"/>
    <lineage>
        <taxon>Bacteria</taxon>
        <taxon>Pseudomonadati</taxon>
        <taxon>Pseudomonadota</taxon>
        <taxon>Gammaproteobacteria</taxon>
        <taxon>Lysobacterales</taxon>
        <taxon>Lysobacteraceae</taxon>
        <taxon>Arenimonas</taxon>
    </lineage>
</organism>
<dbReference type="GO" id="GO:0009289">
    <property type="term" value="C:pilus"/>
    <property type="evidence" value="ECO:0007669"/>
    <property type="project" value="InterPro"/>
</dbReference>
<reference evidence="4 5" key="1">
    <citation type="submission" date="2019-03" db="EMBL/GenBank/DDBJ databases">
        <title>Arenimonas daejeonensis sp. nov., isolated from compost.</title>
        <authorList>
            <person name="Jeon C.O."/>
        </authorList>
    </citation>
    <scope>NUCLEOTIDE SEQUENCE [LARGE SCALE GENOMIC DNA]</scope>
    <source>
        <strain evidence="4 5">R29</strain>
    </source>
</reference>
<protein>
    <submittedName>
        <fullName evidence="4">DUF4339 domain-containing protein</fullName>
    </submittedName>
</protein>
<evidence type="ECO:0000259" key="3">
    <source>
        <dbReference type="Pfam" id="PF14237"/>
    </source>
</evidence>
<dbReference type="GO" id="GO:0007155">
    <property type="term" value="P:cell adhesion"/>
    <property type="evidence" value="ECO:0007669"/>
    <property type="project" value="InterPro"/>
</dbReference>
<keyword evidence="5" id="KW-1185">Reference proteome</keyword>
<dbReference type="Gene3D" id="3.30.700.10">
    <property type="entry name" value="Glycoprotein, Type 4 Pilin"/>
    <property type="match status" value="1"/>
</dbReference>